<sequence>MDTSIITVKLNLKIGQVKPDSYLGSCLGSKGINVVEFCNSFNLINSDKTGTLVPVLVHINTDKSFKIIIKKPTVINYLKEFLGIEKFPSTKNTLTISKTMVSKIAKLKLSDLNTPSLKKAKKTIIGCAKSAGIKYIG</sequence>
<reference evidence="9" key="1">
    <citation type="submission" date="2021-02" db="EMBL/GenBank/DDBJ databases">
        <authorList>
            <person name="Franco D."/>
        </authorList>
    </citation>
    <scope>NUCLEOTIDE SEQUENCE</scope>
    <source>
        <strain evidence="9">RANSCY</strain>
    </source>
</reference>
<dbReference type="Proteomes" id="UP000663347">
    <property type="component" value="Chromosome"/>
</dbReference>
<keyword evidence="5" id="KW-0694">RNA-binding</keyword>
<accession>A0A974XE55</accession>
<keyword evidence="4 5" id="KW-0687">Ribonucleoprotein</keyword>
<dbReference type="Pfam" id="PF03946">
    <property type="entry name" value="Ribosomal_L11_N"/>
    <property type="match status" value="1"/>
</dbReference>
<dbReference type="InterPro" id="IPR020784">
    <property type="entry name" value="Ribosomal_uL11_N"/>
</dbReference>
<dbReference type="PANTHER" id="PTHR11661">
    <property type="entry name" value="60S RIBOSOMAL PROTEIN L12"/>
    <property type="match status" value="1"/>
</dbReference>
<dbReference type="InterPro" id="IPR000911">
    <property type="entry name" value="Ribosomal_uL11"/>
</dbReference>
<evidence type="ECO:0000259" key="7">
    <source>
        <dbReference type="Pfam" id="PF00298"/>
    </source>
</evidence>
<organism evidence="9 10">
    <name type="scientific">Candidatus Vidania fulgoroideorum</name>
    <dbReference type="NCBI Taxonomy" id="881286"/>
    <lineage>
        <taxon>Bacteria</taxon>
        <taxon>Pseudomonadati</taxon>
        <taxon>Pseudomonadota</taxon>
        <taxon>Betaproteobacteria</taxon>
        <taxon>Candidatus Vidania</taxon>
    </lineage>
</organism>
<comment type="PTM">
    <text evidence="5">One or more lysine residues are methylated.</text>
</comment>
<comment type="subunit">
    <text evidence="5">Part of the ribosomal stalk of the 50S ribosomal subunit. Interacts with L10 and the large rRNA to form the base of the stalk. L10 forms an elongated spine to which L12 dimers bind in a sequential fashion forming a multimeric L10(L12)X complex.</text>
</comment>
<dbReference type="InterPro" id="IPR020783">
    <property type="entry name" value="Ribosomal_uL11_C"/>
</dbReference>
<feature type="domain" description="Large ribosomal subunit protein uL11 N-terminal" evidence="8">
    <location>
        <begin position="8"/>
        <end position="65"/>
    </location>
</feature>
<reference evidence="9" key="2">
    <citation type="submission" date="2021-03" db="EMBL/GenBank/DDBJ databases">
        <title>Alternative transmission patterns in independently acquired nutritional co-symbionts of Dictyopharidae planthoppers.</title>
        <authorList>
            <person name="Michalik A."/>
            <person name="Lukasik P."/>
        </authorList>
    </citation>
    <scope>NUCLEOTIDE SEQUENCE</scope>
    <source>
        <strain evidence="9">RANSCY</strain>
    </source>
</reference>
<dbReference type="InterPro" id="IPR036796">
    <property type="entry name" value="Ribosomal_uL11_N_sf"/>
</dbReference>
<evidence type="ECO:0000256" key="4">
    <source>
        <dbReference type="ARBA" id="ARBA00023274"/>
    </source>
</evidence>
<comment type="similarity">
    <text evidence="1 5 6">Belongs to the universal ribosomal protein uL11 family.</text>
</comment>
<evidence type="ECO:0000256" key="5">
    <source>
        <dbReference type="HAMAP-Rule" id="MF_00736"/>
    </source>
</evidence>
<keyword evidence="2 5" id="KW-0488">Methylation</keyword>
<evidence type="ECO:0000313" key="10">
    <source>
        <dbReference type="Proteomes" id="UP000663347"/>
    </source>
</evidence>
<keyword evidence="3 5" id="KW-0689">Ribosomal protein</keyword>
<evidence type="ECO:0000256" key="2">
    <source>
        <dbReference type="ARBA" id="ARBA00022481"/>
    </source>
</evidence>
<dbReference type="SUPFAM" id="SSF46906">
    <property type="entry name" value="Ribosomal protein L11, C-terminal domain"/>
    <property type="match status" value="1"/>
</dbReference>
<gene>
    <name evidence="5" type="primary">rplK</name>
    <name evidence="9" type="ORF">JSR06_00010</name>
</gene>
<dbReference type="Pfam" id="PF00298">
    <property type="entry name" value="Ribosomal_L11"/>
    <property type="match status" value="1"/>
</dbReference>
<name>A0A974XE55_9PROT</name>
<evidence type="ECO:0000256" key="1">
    <source>
        <dbReference type="ARBA" id="ARBA00010537"/>
    </source>
</evidence>
<evidence type="ECO:0000259" key="8">
    <source>
        <dbReference type="Pfam" id="PF03946"/>
    </source>
</evidence>
<dbReference type="EMBL" id="CP071412">
    <property type="protein sequence ID" value="QSW37979.1"/>
    <property type="molecule type" value="Genomic_DNA"/>
</dbReference>
<dbReference type="InterPro" id="IPR036769">
    <property type="entry name" value="Ribosomal_uL11_C_sf"/>
</dbReference>
<feature type="domain" description="Large ribosomal subunit protein uL11 C-terminal" evidence="7">
    <location>
        <begin position="70"/>
        <end position="134"/>
    </location>
</feature>
<protein>
    <recommendedName>
        <fullName evidence="5">Large ribosomal subunit protein uL11</fullName>
    </recommendedName>
</protein>
<comment type="function">
    <text evidence="5">Forms part of the ribosomal stalk which helps the ribosome interact with GTP-bound translation factors.</text>
</comment>
<evidence type="ECO:0000256" key="3">
    <source>
        <dbReference type="ARBA" id="ARBA00022980"/>
    </source>
</evidence>
<proteinExistence type="inferred from homology"/>
<dbReference type="AlphaFoldDB" id="A0A974XE55"/>
<dbReference type="SUPFAM" id="SSF54747">
    <property type="entry name" value="Ribosomal L11/L12e N-terminal domain"/>
    <property type="match status" value="1"/>
</dbReference>
<dbReference type="SMART" id="SM00649">
    <property type="entry name" value="RL11"/>
    <property type="match status" value="1"/>
</dbReference>
<dbReference type="HAMAP" id="MF_00736">
    <property type="entry name" value="Ribosomal_uL11"/>
    <property type="match status" value="1"/>
</dbReference>
<dbReference type="Gene3D" id="1.10.10.250">
    <property type="entry name" value="Ribosomal protein L11, C-terminal domain"/>
    <property type="match status" value="1"/>
</dbReference>
<evidence type="ECO:0000313" key="9">
    <source>
        <dbReference type="EMBL" id="QSW37979.1"/>
    </source>
</evidence>
<dbReference type="GO" id="GO:0070180">
    <property type="term" value="F:large ribosomal subunit rRNA binding"/>
    <property type="evidence" value="ECO:0007669"/>
    <property type="project" value="UniProtKB-UniRule"/>
</dbReference>
<dbReference type="PANTHER" id="PTHR11661:SF1">
    <property type="entry name" value="LARGE RIBOSOMAL SUBUNIT PROTEIN UL11M"/>
    <property type="match status" value="1"/>
</dbReference>
<dbReference type="GO" id="GO:0022625">
    <property type="term" value="C:cytosolic large ribosomal subunit"/>
    <property type="evidence" value="ECO:0007669"/>
    <property type="project" value="TreeGrafter"/>
</dbReference>
<keyword evidence="5" id="KW-0699">rRNA-binding</keyword>
<dbReference type="Gene3D" id="3.30.1550.10">
    <property type="entry name" value="Ribosomal protein L11/L12, N-terminal domain"/>
    <property type="match status" value="1"/>
</dbReference>
<evidence type="ECO:0000256" key="6">
    <source>
        <dbReference type="RuleBase" id="RU003978"/>
    </source>
</evidence>
<dbReference type="GO" id="GO:0006412">
    <property type="term" value="P:translation"/>
    <property type="evidence" value="ECO:0007669"/>
    <property type="project" value="UniProtKB-UniRule"/>
</dbReference>
<dbReference type="GO" id="GO:0003735">
    <property type="term" value="F:structural constituent of ribosome"/>
    <property type="evidence" value="ECO:0007669"/>
    <property type="project" value="InterPro"/>
</dbReference>